<feature type="coiled-coil region" evidence="1">
    <location>
        <begin position="125"/>
        <end position="152"/>
    </location>
</feature>
<evidence type="ECO:0000256" key="1">
    <source>
        <dbReference type="SAM" id="Coils"/>
    </source>
</evidence>
<comment type="caution">
    <text evidence="2">The sequence shown here is derived from an EMBL/GenBank/DDBJ whole genome shotgun (WGS) entry which is preliminary data.</text>
</comment>
<organism evidence="2 3">
    <name type="scientific">Symbiodinium microadriaticum</name>
    <name type="common">Dinoflagellate</name>
    <name type="synonym">Zooxanthella microadriatica</name>
    <dbReference type="NCBI Taxonomy" id="2951"/>
    <lineage>
        <taxon>Eukaryota</taxon>
        <taxon>Sar</taxon>
        <taxon>Alveolata</taxon>
        <taxon>Dinophyceae</taxon>
        <taxon>Suessiales</taxon>
        <taxon>Symbiodiniaceae</taxon>
        <taxon>Symbiodinium</taxon>
    </lineage>
</organism>
<reference evidence="2 3" key="1">
    <citation type="submission" date="2016-02" db="EMBL/GenBank/DDBJ databases">
        <title>Genome analysis of coral dinoflagellate symbionts highlights evolutionary adaptations to a symbiotic lifestyle.</title>
        <authorList>
            <person name="Aranda M."/>
            <person name="Li Y."/>
            <person name="Liew Y.J."/>
            <person name="Baumgarten S."/>
            <person name="Simakov O."/>
            <person name="Wilson M."/>
            <person name="Piel J."/>
            <person name="Ashoor H."/>
            <person name="Bougouffa S."/>
            <person name="Bajic V.B."/>
            <person name="Ryu T."/>
            <person name="Ravasi T."/>
            <person name="Bayer T."/>
            <person name="Micklem G."/>
            <person name="Kim H."/>
            <person name="Bhak J."/>
            <person name="Lajeunesse T.C."/>
            <person name="Voolstra C.R."/>
        </authorList>
    </citation>
    <scope>NUCLEOTIDE SEQUENCE [LARGE SCALE GENOMIC DNA]</scope>
    <source>
        <strain evidence="2 3">CCMP2467</strain>
    </source>
</reference>
<protein>
    <submittedName>
        <fullName evidence="2">Uncharacterized protein</fullName>
    </submittedName>
</protein>
<name>A0A1Q9CZG2_SYMMI</name>
<evidence type="ECO:0000313" key="3">
    <source>
        <dbReference type="Proteomes" id="UP000186817"/>
    </source>
</evidence>
<dbReference type="EMBL" id="LSRX01000820">
    <property type="protein sequence ID" value="OLP88309.1"/>
    <property type="molecule type" value="Genomic_DNA"/>
</dbReference>
<keyword evidence="3" id="KW-1185">Reference proteome</keyword>
<sequence length="177" mass="20701">MAARNTTVQNQDFDVREHRRKQNEMAQALQSKKKSYKLEDVVQLVLSIHSDGNATREELQRYISLLDRQLSERLQDVVTKLATTQTTVEDNEKATMEQHQKLSSSTDRLHETAMKTAKEFQQSLSNQLADMHSRINQEMRRHEEKITDLYDKLGLTRHCLIEPYKPWVSFPVVLGYN</sequence>
<gene>
    <name evidence="2" type="ORF">AK812_SmicGene30360</name>
</gene>
<proteinExistence type="predicted"/>
<evidence type="ECO:0000313" key="2">
    <source>
        <dbReference type="EMBL" id="OLP88309.1"/>
    </source>
</evidence>
<accession>A0A1Q9CZG2</accession>
<keyword evidence="1" id="KW-0175">Coiled coil</keyword>
<dbReference type="Proteomes" id="UP000186817">
    <property type="component" value="Unassembled WGS sequence"/>
</dbReference>
<dbReference type="AlphaFoldDB" id="A0A1Q9CZG2"/>
<dbReference type="OrthoDB" id="410538at2759"/>